<dbReference type="SMART" id="SM00530">
    <property type="entry name" value="HTH_XRE"/>
    <property type="match status" value="1"/>
</dbReference>
<dbReference type="PANTHER" id="PTHR46797">
    <property type="entry name" value="HTH-TYPE TRANSCRIPTIONAL REGULATOR"/>
    <property type="match status" value="1"/>
</dbReference>
<dbReference type="InterPro" id="IPR050807">
    <property type="entry name" value="TransReg_Diox_bact_type"/>
</dbReference>
<dbReference type="Gene3D" id="1.10.260.40">
    <property type="entry name" value="lambda repressor-like DNA-binding domains"/>
    <property type="match status" value="1"/>
</dbReference>
<dbReference type="RefSeq" id="WP_039095793.1">
    <property type="nucleotide sequence ID" value="NZ_JTDN01000001.1"/>
</dbReference>
<dbReference type="OrthoDB" id="9803379at2"/>
<dbReference type="Pfam" id="PF01381">
    <property type="entry name" value="HTH_3"/>
    <property type="match status" value="1"/>
</dbReference>
<comment type="caution">
    <text evidence="3">The sequence shown here is derived from an EMBL/GenBank/DDBJ whole genome shotgun (WGS) entry which is preliminary data.</text>
</comment>
<dbReference type="GO" id="GO:0003677">
    <property type="term" value="F:DNA binding"/>
    <property type="evidence" value="ECO:0007669"/>
    <property type="project" value="UniProtKB-KW"/>
</dbReference>
<keyword evidence="1" id="KW-0238">DNA-binding</keyword>
<gene>
    <name evidence="3" type="ORF">PK98_08660</name>
</gene>
<keyword evidence="4" id="KW-1185">Reference proteome</keyword>
<dbReference type="PANTHER" id="PTHR46797:SF1">
    <property type="entry name" value="METHYLPHOSPHONATE SYNTHASE"/>
    <property type="match status" value="1"/>
</dbReference>
<dbReference type="CDD" id="cd00093">
    <property type="entry name" value="HTH_XRE"/>
    <property type="match status" value="1"/>
</dbReference>
<proteinExistence type="predicted"/>
<dbReference type="STRING" id="1572751.PK98_08660"/>
<dbReference type="Proteomes" id="UP000030988">
    <property type="component" value="Unassembled WGS sequence"/>
</dbReference>
<sequence>MSRRSIPAKAAVAEWRKDPAFTREYEALADEFALAAQLIEARARAGLTQAQLAERMGTSQSAVARLESGKALPSVATLEKLAAATGSRLRIALEAR</sequence>
<evidence type="ECO:0000256" key="1">
    <source>
        <dbReference type="ARBA" id="ARBA00023125"/>
    </source>
</evidence>
<feature type="domain" description="HTH cro/C1-type" evidence="2">
    <location>
        <begin position="38"/>
        <end position="92"/>
    </location>
</feature>
<organism evidence="3 4">
    <name type="scientific">Croceibacterium mercuriale</name>
    <dbReference type="NCBI Taxonomy" id="1572751"/>
    <lineage>
        <taxon>Bacteria</taxon>
        <taxon>Pseudomonadati</taxon>
        <taxon>Pseudomonadota</taxon>
        <taxon>Alphaproteobacteria</taxon>
        <taxon>Sphingomonadales</taxon>
        <taxon>Erythrobacteraceae</taxon>
        <taxon>Croceibacterium</taxon>
    </lineage>
</organism>
<dbReference type="EMBL" id="JTDN01000001">
    <property type="protein sequence ID" value="KHL26476.1"/>
    <property type="molecule type" value="Genomic_DNA"/>
</dbReference>
<dbReference type="AlphaFoldDB" id="A0A0B2C379"/>
<dbReference type="GO" id="GO:0003700">
    <property type="term" value="F:DNA-binding transcription factor activity"/>
    <property type="evidence" value="ECO:0007669"/>
    <property type="project" value="TreeGrafter"/>
</dbReference>
<dbReference type="GO" id="GO:0005829">
    <property type="term" value="C:cytosol"/>
    <property type="evidence" value="ECO:0007669"/>
    <property type="project" value="TreeGrafter"/>
</dbReference>
<evidence type="ECO:0000259" key="2">
    <source>
        <dbReference type="PROSITE" id="PS50943"/>
    </source>
</evidence>
<evidence type="ECO:0000313" key="4">
    <source>
        <dbReference type="Proteomes" id="UP000030988"/>
    </source>
</evidence>
<protein>
    <recommendedName>
        <fullName evidence="2">HTH cro/C1-type domain-containing protein</fullName>
    </recommendedName>
</protein>
<reference evidence="3 4" key="1">
    <citation type="submission" date="2014-11" db="EMBL/GenBank/DDBJ databases">
        <title>Draft genome sequence of Kirrobacter mercurialis.</title>
        <authorList>
            <person name="Coil D.A."/>
            <person name="Eisen J.A."/>
        </authorList>
    </citation>
    <scope>NUCLEOTIDE SEQUENCE [LARGE SCALE GENOMIC DNA]</scope>
    <source>
        <strain evidence="3 4">Coronado</strain>
    </source>
</reference>
<accession>A0A0B2C379</accession>
<dbReference type="PROSITE" id="PS50943">
    <property type="entry name" value="HTH_CROC1"/>
    <property type="match status" value="1"/>
</dbReference>
<dbReference type="InterPro" id="IPR001387">
    <property type="entry name" value="Cro/C1-type_HTH"/>
</dbReference>
<dbReference type="SUPFAM" id="SSF47413">
    <property type="entry name" value="lambda repressor-like DNA-binding domains"/>
    <property type="match status" value="1"/>
</dbReference>
<dbReference type="InterPro" id="IPR010982">
    <property type="entry name" value="Lambda_DNA-bd_dom_sf"/>
</dbReference>
<name>A0A0B2C379_9SPHN</name>
<evidence type="ECO:0000313" key="3">
    <source>
        <dbReference type="EMBL" id="KHL26476.1"/>
    </source>
</evidence>